<dbReference type="RefSeq" id="WP_146504635.1">
    <property type="nucleotide sequence ID" value="NZ_SJPG01000001.1"/>
</dbReference>
<proteinExistence type="predicted"/>
<dbReference type="SUPFAM" id="SSF53649">
    <property type="entry name" value="Alkaline phosphatase-like"/>
    <property type="match status" value="1"/>
</dbReference>
<dbReference type="EMBL" id="SJPG01000001">
    <property type="protein sequence ID" value="TWT62816.1"/>
    <property type="molecule type" value="Genomic_DNA"/>
</dbReference>
<protein>
    <recommendedName>
        <fullName evidence="3">Sulfatase</fullName>
    </recommendedName>
</protein>
<dbReference type="PANTHER" id="PTHR43737">
    <property type="entry name" value="BLL7424 PROTEIN"/>
    <property type="match status" value="1"/>
</dbReference>
<sequence>MPAKTACSSYFQLPNISRRGFLQAGSLGGLGISLSGILRSEALAMGSSIAPKAKSVILLWLQGGVSHHDTFDPKPYAPANIRGELNTIQTTLPGVNFTEHLPKLAGMTDQLAIIRSVTHTESAHQRGSMYMVEGRRPPKATGVNASGYPELGSIVAHELGMRSGLPAFVSIPGNDFTSRFTGSGYLPPSVEAFRGTESNSLKPDQRVTMDRFAERVELQRSLCQQSATTAAPWDTFNEQAIEIISTGKGAAAFDWQQESTATQERYGITSGRKGQMGQLTLTARRLIEAGVRYVTVGRNSWDHHSNIFPLLKDRVPRVDDAMSGLIQDLQERNLLDETLVICMTEYGRTPKINSQAGRDHWPNAFSILFAGAGIKTGQVIGASDKDGAAVQDRPVSPEEIAATILHLTGINPHHEYMTQDGRPIMYVDYAQPIAELLS</sequence>
<evidence type="ECO:0008006" key="3">
    <source>
        <dbReference type="Google" id="ProtNLM"/>
    </source>
</evidence>
<gene>
    <name evidence="1" type="ORF">Pan54_35620</name>
</gene>
<dbReference type="InterPro" id="IPR010869">
    <property type="entry name" value="DUF1501"/>
</dbReference>
<evidence type="ECO:0000313" key="1">
    <source>
        <dbReference type="EMBL" id="TWT62816.1"/>
    </source>
</evidence>
<dbReference type="Gene3D" id="3.40.720.10">
    <property type="entry name" value="Alkaline Phosphatase, subunit A"/>
    <property type="match status" value="1"/>
</dbReference>
<keyword evidence="2" id="KW-1185">Reference proteome</keyword>
<comment type="caution">
    <text evidence="1">The sequence shown here is derived from an EMBL/GenBank/DDBJ whole genome shotgun (WGS) entry which is preliminary data.</text>
</comment>
<dbReference type="Pfam" id="PF07394">
    <property type="entry name" value="DUF1501"/>
    <property type="match status" value="1"/>
</dbReference>
<dbReference type="OrthoDB" id="127333at2"/>
<reference evidence="1 2" key="1">
    <citation type="submission" date="2019-02" db="EMBL/GenBank/DDBJ databases">
        <title>Deep-cultivation of Planctomycetes and their phenomic and genomic characterization uncovers novel biology.</title>
        <authorList>
            <person name="Wiegand S."/>
            <person name="Jogler M."/>
            <person name="Boedeker C."/>
            <person name="Pinto D."/>
            <person name="Vollmers J."/>
            <person name="Rivas-Marin E."/>
            <person name="Kohn T."/>
            <person name="Peeters S.H."/>
            <person name="Heuer A."/>
            <person name="Rast P."/>
            <person name="Oberbeckmann S."/>
            <person name="Bunk B."/>
            <person name="Jeske O."/>
            <person name="Meyerdierks A."/>
            <person name="Storesund J.E."/>
            <person name="Kallscheuer N."/>
            <person name="Luecker S."/>
            <person name="Lage O.M."/>
            <person name="Pohl T."/>
            <person name="Merkel B.J."/>
            <person name="Hornburger P."/>
            <person name="Mueller R.-W."/>
            <person name="Bruemmer F."/>
            <person name="Labrenz M."/>
            <person name="Spormann A.M."/>
            <person name="Op Den Camp H."/>
            <person name="Overmann J."/>
            <person name="Amann R."/>
            <person name="Jetten M.S.M."/>
            <person name="Mascher T."/>
            <person name="Medema M.H."/>
            <person name="Devos D.P."/>
            <person name="Kaster A.-K."/>
            <person name="Ovreas L."/>
            <person name="Rohde M."/>
            <person name="Galperin M.Y."/>
            <person name="Jogler C."/>
        </authorList>
    </citation>
    <scope>NUCLEOTIDE SEQUENCE [LARGE SCALE GENOMIC DNA]</scope>
    <source>
        <strain evidence="1 2">Pan54</strain>
    </source>
</reference>
<dbReference type="PANTHER" id="PTHR43737:SF1">
    <property type="entry name" value="DUF1501 DOMAIN-CONTAINING PROTEIN"/>
    <property type="match status" value="1"/>
</dbReference>
<name>A0A5C5XHY6_9PLAN</name>
<accession>A0A5C5XHY6</accession>
<dbReference type="Proteomes" id="UP000316095">
    <property type="component" value="Unassembled WGS sequence"/>
</dbReference>
<dbReference type="InterPro" id="IPR006311">
    <property type="entry name" value="TAT_signal"/>
</dbReference>
<dbReference type="InterPro" id="IPR017850">
    <property type="entry name" value="Alkaline_phosphatase_core_sf"/>
</dbReference>
<dbReference type="PROSITE" id="PS51318">
    <property type="entry name" value="TAT"/>
    <property type="match status" value="1"/>
</dbReference>
<dbReference type="AlphaFoldDB" id="A0A5C5XHY6"/>
<organism evidence="1 2">
    <name type="scientific">Rubinisphaera italica</name>
    <dbReference type="NCBI Taxonomy" id="2527969"/>
    <lineage>
        <taxon>Bacteria</taxon>
        <taxon>Pseudomonadati</taxon>
        <taxon>Planctomycetota</taxon>
        <taxon>Planctomycetia</taxon>
        <taxon>Planctomycetales</taxon>
        <taxon>Planctomycetaceae</taxon>
        <taxon>Rubinisphaera</taxon>
    </lineage>
</organism>
<evidence type="ECO:0000313" key="2">
    <source>
        <dbReference type="Proteomes" id="UP000316095"/>
    </source>
</evidence>